<organism evidence="1 2">
    <name type="scientific">Xylella fastidiosa subsp. multiplex</name>
    <dbReference type="NCBI Taxonomy" id="644357"/>
    <lineage>
        <taxon>Bacteria</taxon>
        <taxon>Pseudomonadati</taxon>
        <taxon>Pseudomonadota</taxon>
        <taxon>Gammaproteobacteria</taxon>
        <taxon>Lysobacterales</taxon>
        <taxon>Lysobacteraceae</taxon>
        <taxon>Xylella</taxon>
    </lineage>
</organism>
<name>A0A9Q4QRY7_XYLFS</name>
<dbReference type="EMBL" id="VDCJ01000327">
    <property type="protein sequence ID" value="MRU23006.1"/>
    <property type="molecule type" value="Genomic_DNA"/>
</dbReference>
<evidence type="ECO:0000313" key="2">
    <source>
        <dbReference type="Proteomes" id="UP000474061"/>
    </source>
</evidence>
<protein>
    <submittedName>
        <fullName evidence="1">Uncharacterized protein</fullName>
    </submittedName>
</protein>
<dbReference type="RefSeq" id="WP_004086813.1">
    <property type="nucleotide sequence ID" value="NZ_CP052854.1"/>
</dbReference>
<dbReference type="Pfam" id="PF20336">
    <property type="entry name" value="DUF6631"/>
    <property type="match status" value="1"/>
</dbReference>
<dbReference type="Proteomes" id="UP000474061">
    <property type="component" value="Unassembled WGS sequence"/>
</dbReference>
<proteinExistence type="predicted"/>
<evidence type="ECO:0000313" key="1">
    <source>
        <dbReference type="EMBL" id="MRU23006.1"/>
    </source>
</evidence>
<comment type="caution">
    <text evidence="1">The sequence shown here is derived from an EMBL/GenBank/DDBJ whole genome shotgun (WGS) entry which is preliminary data.</text>
</comment>
<dbReference type="InterPro" id="IPR046583">
    <property type="entry name" value="DUF6631"/>
</dbReference>
<dbReference type="AlphaFoldDB" id="A0A9Q4QRY7"/>
<reference evidence="1" key="2">
    <citation type="journal article" date="2020" name="Appl. Environ. Microbiol.">
        <title>Multiple intercontinental introductions associated with the emergence of a plant pathogen in Europe.</title>
        <authorList>
            <person name="Landa B.B."/>
            <person name="Castillo A.I."/>
            <person name="Giampetruzzi A."/>
            <person name="Kahn A."/>
            <person name="Roman-Ecija M."/>
            <person name="Velasco-Amo M.P."/>
            <person name="Navas-Cortes J.A."/>
            <person name="Marco-Noales E."/>
            <person name="Barbe S."/>
            <person name="Moralejo E."/>
            <person name="Coletta-Filho H.D."/>
            <person name="Saldarelli P."/>
            <person name="Saponari M."/>
            <person name="Almeida R.P.P."/>
        </authorList>
    </citation>
    <scope>NUCLEOTIDE SEQUENCE</scope>
    <source>
        <strain evidence="1">XYL1981</strain>
    </source>
</reference>
<sequence>MMTPDTLDILDPPPHLVPFRGESLHIRPLTIGQLPQFVRLTRPLLDALLDIPLDTLPQADAALLDALLTLIAEHGDAAIAAAALLTDKPIEWIQAGDPAEFIALVQAIFAVNRDFFTHRLTAQPVTPVPLAAGTGPIPSNTSLSTATQ</sequence>
<gene>
    <name evidence="1" type="ORF">FG476_02565</name>
</gene>
<reference evidence="1" key="1">
    <citation type="submission" date="2019-05" db="EMBL/GenBank/DDBJ databases">
        <authorList>
            <person name="Castillo A."/>
            <person name="Giampetruzzi A."/>
            <person name="Landa B."/>
            <person name="Saponari M."/>
            <person name="Almeida R.P.P."/>
            <person name="Moralejo E."/>
            <person name="Marco-Noales E."/>
            <person name="Velasco-Amo M.P."/>
            <person name="Roman-Ecija M."/>
            <person name="Navarro I."/>
            <person name="Monterde A."/>
            <person name="Barbe S."/>
        </authorList>
    </citation>
    <scope>NUCLEOTIDE SEQUENCE</scope>
    <source>
        <strain evidence="1">XYL1981</strain>
    </source>
</reference>
<accession>A0A9Q4QRY7</accession>